<reference evidence="1" key="1">
    <citation type="journal article" date="2020" name="Stud. Mycol.">
        <title>101 Dothideomycetes genomes: a test case for predicting lifestyles and emergence of pathogens.</title>
        <authorList>
            <person name="Haridas S."/>
            <person name="Albert R."/>
            <person name="Binder M."/>
            <person name="Bloem J."/>
            <person name="Labutti K."/>
            <person name="Salamov A."/>
            <person name="Andreopoulos B."/>
            <person name="Baker S."/>
            <person name="Barry K."/>
            <person name="Bills G."/>
            <person name="Bluhm B."/>
            <person name="Cannon C."/>
            <person name="Castanera R."/>
            <person name="Culley D."/>
            <person name="Daum C."/>
            <person name="Ezra D."/>
            <person name="Gonzalez J."/>
            <person name="Henrissat B."/>
            <person name="Kuo A."/>
            <person name="Liang C."/>
            <person name="Lipzen A."/>
            <person name="Lutzoni F."/>
            <person name="Magnuson J."/>
            <person name="Mondo S."/>
            <person name="Nolan M."/>
            <person name="Ohm R."/>
            <person name="Pangilinan J."/>
            <person name="Park H.-J."/>
            <person name="Ramirez L."/>
            <person name="Alfaro M."/>
            <person name="Sun H."/>
            <person name="Tritt A."/>
            <person name="Yoshinaga Y."/>
            <person name="Zwiers L.-H."/>
            <person name="Turgeon B."/>
            <person name="Goodwin S."/>
            <person name="Spatafora J."/>
            <person name="Crous P."/>
            <person name="Grigoriev I."/>
        </authorList>
    </citation>
    <scope>NUCLEOTIDE SEQUENCE</scope>
    <source>
        <strain evidence="1">CBS 525.71</strain>
    </source>
</reference>
<evidence type="ECO:0000313" key="2">
    <source>
        <dbReference type="Proteomes" id="UP000799754"/>
    </source>
</evidence>
<proteinExistence type="predicted"/>
<dbReference type="EMBL" id="MU006754">
    <property type="protein sequence ID" value="KAF2621499.1"/>
    <property type="molecule type" value="Genomic_DNA"/>
</dbReference>
<organism evidence="1 2">
    <name type="scientific">Macroventuria anomochaeta</name>
    <dbReference type="NCBI Taxonomy" id="301207"/>
    <lineage>
        <taxon>Eukaryota</taxon>
        <taxon>Fungi</taxon>
        <taxon>Dikarya</taxon>
        <taxon>Ascomycota</taxon>
        <taxon>Pezizomycotina</taxon>
        <taxon>Dothideomycetes</taxon>
        <taxon>Pleosporomycetidae</taxon>
        <taxon>Pleosporales</taxon>
        <taxon>Pleosporineae</taxon>
        <taxon>Didymellaceae</taxon>
        <taxon>Macroventuria</taxon>
    </lineage>
</organism>
<gene>
    <name evidence="1" type="ORF">BU25DRAFT_416031</name>
</gene>
<keyword evidence="2" id="KW-1185">Reference proteome</keyword>
<protein>
    <submittedName>
        <fullName evidence="1">Uncharacterized protein</fullName>
    </submittedName>
</protein>
<accession>A0ACB6RIB5</accession>
<dbReference type="Proteomes" id="UP000799754">
    <property type="component" value="Unassembled WGS sequence"/>
</dbReference>
<name>A0ACB6RIB5_9PLEO</name>
<sequence length="193" mass="21458">MVDGALLIGRPEHRLDKARAAHTNLKPRVRSIERSYLPLYRALTRGINNKASASPASPQFSEASTSTHSAADTTSTKLALPLIKMKISVITSMILALMAPVTHATTIFNNYRYADCQNPGVDRTAARDVCNYRVDSTHAIRLKQIDPGCVMRGWTSNDCSGTARMNLRTTNLCEPVVYGTDRRYSIRSWRLEC</sequence>
<evidence type="ECO:0000313" key="1">
    <source>
        <dbReference type="EMBL" id="KAF2621499.1"/>
    </source>
</evidence>
<comment type="caution">
    <text evidence="1">The sequence shown here is derived from an EMBL/GenBank/DDBJ whole genome shotgun (WGS) entry which is preliminary data.</text>
</comment>